<feature type="compositionally biased region" description="Polar residues" evidence="1">
    <location>
        <begin position="824"/>
        <end position="835"/>
    </location>
</feature>
<dbReference type="SMART" id="SM00271">
    <property type="entry name" value="DnaJ"/>
    <property type="match status" value="1"/>
</dbReference>
<keyword evidence="3" id="KW-1185">Reference proteome</keyword>
<dbReference type="CDD" id="cd06257">
    <property type="entry name" value="DnaJ"/>
    <property type="match status" value="1"/>
</dbReference>
<dbReference type="PANTHER" id="PTHR45089">
    <property type="entry name" value="DNAJ HEAT SHOCK AMINO-TERMINAL DOMAIN PROTEIN-RELATED"/>
    <property type="match status" value="1"/>
</dbReference>
<dbReference type="RefSeq" id="XP_022154595.1">
    <property type="nucleotide sequence ID" value="XM_022298903.1"/>
</dbReference>
<dbReference type="Gene3D" id="1.10.287.110">
    <property type="entry name" value="DnaJ domain"/>
    <property type="match status" value="1"/>
</dbReference>
<dbReference type="RefSeq" id="XP_022154596.1">
    <property type="nucleotide sequence ID" value="XM_022298904.1"/>
</dbReference>
<evidence type="ECO:0000259" key="2">
    <source>
        <dbReference type="PROSITE" id="PS50076"/>
    </source>
</evidence>
<dbReference type="SUPFAM" id="SSF46565">
    <property type="entry name" value="Chaperone J-domain"/>
    <property type="match status" value="1"/>
</dbReference>
<feature type="compositionally biased region" description="Low complexity" evidence="1">
    <location>
        <begin position="361"/>
        <end position="372"/>
    </location>
</feature>
<feature type="region of interest" description="Disordered" evidence="1">
    <location>
        <begin position="225"/>
        <end position="426"/>
    </location>
</feature>
<feature type="compositionally biased region" description="Basic and acidic residues" evidence="1">
    <location>
        <begin position="850"/>
        <end position="868"/>
    </location>
</feature>
<protein>
    <submittedName>
        <fullName evidence="4 5">Uncharacterized protein LOC111021820</fullName>
    </submittedName>
</protein>
<dbReference type="PANTHER" id="PTHR45089:SF42">
    <property type="entry name" value="J DOMAIN-CONTAINING PROTEIN"/>
    <property type="match status" value="1"/>
</dbReference>
<dbReference type="GeneID" id="111021820"/>
<evidence type="ECO:0000313" key="4">
    <source>
        <dbReference type="RefSeq" id="XP_022154595.1"/>
    </source>
</evidence>
<gene>
    <name evidence="4 5" type="primary">LOC111021820</name>
</gene>
<name>A0A6J1DP72_MOMCH</name>
<dbReference type="Pfam" id="PF00226">
    <property type="entry name" value="DnaJ"/>
    <property type="match status" value="1"/>
</dbReference>
<feature type="compositionally biased region" description="Basic and acidic residues" evidence="1">
    <location>
        <begin position="257"/>
        <end position="272"/>
    </location>
</feature>
<dbReference type="InterPro" id="IPR036869">
    <property type="entry name" value="J_dom_sf"/>
</dbReference>
<dbReference type="KEGG" id="mcha:111021820"/>
<dbReference type="PROSITE" id="PS50076">
    <property type="entry name" value="DNAJ_2"/>
    <property type="match status" value="1"/>
</dbReference>
<accession>A0A6J1DP72</accession>
<feature type="domain" description="J" evidence="2">
    <location>
        <begin position="67"/>
        <end position="131"/>
    </location>
</feature>
<sequence length="879" mass="98601">MECNKEEAVKAMQIAEKKLENSDYIGARKMAQTAHRLFPTLENITQLLTVCEIHCSAQNRIYGSENDWYGILQIEQSADETTIKKQYRKLALLLHPDKNKFAGAEAAFKLVGEANRLLSDKSKRRLYDMKYGVARRNIAPSKPSHDQPNGYATVNKQASATANGFSNVPYSNFPGSNSFKPPQMQAFWTCCPFCNVRYQYLKCYLNKMLRCQNCGRGFISHDLNNPTGPPTFHQGHVPQKKVAPESGPSKSAAQSKRCSDKKSQDSSARVDRVPSASNTAGNDLKAKSGKKQKADGDVKYGQSNGVKPKSDAEMNGKENSRSDAATGMKKGVPKSENKKRQRKSANNSENSIEDEDDSISEEPSLSRNNCQRRSSRNKKHVSYMKYLSDDDDNLQSPKKSRGGVSSTDLKEKMKDATSDAAASKVGNSSVLHDTVDGHKKDIKLEVPAPHSEVLPNTNPKYEKLKVMREGTNISDKNDKKSEVEDVDAERSNVKEVHVLVCDDPEFSDFDQYKGENCFAVNQVWAIYDSTCGMPRFYARIKKVFSPEFKLQITWFEPDPDDKDEIDWCDAELPVACGKYTLGGTEETVDLPMFSHLIHCPKRGPRRAYLMYPRKGETWALFKNWDIRWSSDPENHASFEYEFVEILSDFVEDAGISVAYMDKVQGFVCLFQTTEEHKLSSFQIPPKHLYRFSHQIPSFRMTGKERKGVPKGSFELDPSALPANINDHDDLNNVNGETDDRKSNETEVEVTSFENNPAANVQKKSNPKKSIPRSEDLILRRSPRKSHPSENGAQVNTVPEDDGSKDASQKGLSTQKDGSKDASQKGLSTQKEGSTIHTDEGINTPKKHGKNGIERETMILRKSPRDLNKKNAGKRLSMCF</sequence>
<dbReference type="InterPro" id="IPR001623">
    <property type="entry name" value="DnaJ_domain"/>
</dbReference>
<feature type="compositionally biased region" description="Polar residues" evidence="1">
    <location>
        <begin position="751"/>
        <end position="763"/>
    </location>
</feature>
<organism evidence="3 5">
    <name type="scientific">Momordica charantia</name>
    <name type="common">Bitter gourd</name>
    <name type="synonym">Balsam pear</name>
    <dbReference type="NCBI Taxonomy" id="3673"/>
    <lineage>
        <taxon>Eukaryota</taxon>
        <taxon>Viridiplantae</taxon>
        <taxon>Streptophyta</taxon>
        <taxon>Embryophyta</taxon>
        <taxon>Tracheophyta</taxon>
        <taxon>Spermatophyta</taxon>
        <taxon>Magnoliopsida</taxon>
        <taxon>eudicotyledons</taxon>
        <taxon>Gunneridae</taxon>
        <taxon>Pentapetalae</taxon>
        <taxon>rosids</taxon>
        <taxon>fabids</taxon>
        <taxon>Cucurbitales</taxon>
        <taxon>Cucurbitaceae</taxon>
        <taxon>Momordiceae</taxon>
        <taxon>Momordica</taxon>
    </lineage>
</organism>
<feature type="compositionally biased region" description="Acidic residues" evidence="1">
    <location>
        <begin position="351"/>
        <end position="360"/>
    </location>
</feature>
<dbReference type="OrthoDB" id="10250354at2759"/>
<feature type="compositionally biased region" description="Basic and acidic residues" evidence="1">
    <location>
        <begin position="308"/>
        <end position="321"/>
    </location>
</feature>
<evidence type="ECO:0000256" key="1">
    <source>
        <dbReference type="SAM" id="MobiDB-lite"/>
    </source>
</evidence>
<evidence type="ECO:0000313" key="3">
    <source>
        <dbReference type="Proteomes" id="UP000504603"/>
    </source>
</evidence>
<dbReference type="InterPro" id="IPR024593">
    <property type="entry name" value="DUF3444"/>
</dbReference>
<feature type="compositionally biased region" description="Basic residues" evidence="1">
    <location>
        <begin position="373"/>
        <end position="382"/>
    </location>
</feature>
<dbReference type="Pfam" id="PF11926">
    <property type="entry name" value="DUF3444"/>
    <property type="match status" value="1"/>
</dbReference>
<reference evidence="4 5" key="1">
    <citation type="submission" date="2025-04" db="UniProtKB">
        <authorList>
            <consortium name="RefSeq"/>
        </authorList>
    </citation>
    <scope>IDENTIFICATION</scope>
    <source>
        <strain evidence="4 5">OHB3-1</strain>
    </source>
</reference>
<dbReference type="AlphaFoldDB" id="A0A6J1DP72"/>
<proteinExistence type="predicted"/>
<dbReference type="PRINTS" id="PR00625">
    <property type="entry name" value="JDOMAIN"/>
</dbReference>
<feature type="region of interest" description="Disordered" evidence="1">
    <location>
        <begin position="700"/>
        <end position="879"/>
    </location>
</feature>
<feature type="compositionally biased region" description="Basic and acidic residues" evidence="1">
    <location>
        <begin position="408"/>
        <end position="417"/>
    </location>
</feature>
<evidence type="ECO:0000313" key="5">
    <source>
        <dbReference type="RefSeq" id="XP_022154596.1"/>
    </source>
</evidence>
<dbReference type="Proteomes" id="UP000504603">
    <property type="component" value="Unplaced"/>
</dbReference>